<evidence type="ECO:0000256" key="1">
    <source>
        <dbReference type="SAM" id="MobiDB-lite"/>
    </source>
</evidence>
<name>A0A8H6XGI1_9AGAR</name>
<evidence type="ECO:0000256" key="2">
    <source>
        <dbReference type="SAM" id="Phobius"/>
    </source>
</evidence>
<keyword evidence="2" id="KW-0472">Membrane</keyword>
<reference evidence="3" key="1">
    <citation type="submission" date="2020-05" db="EMBL/GenBank/DDBJ databases">
        <title>Mycena genomes resolve the evolution of fungal bioluminescence.</title>
        <authorList>
            <person name="Tsai I.J."/>
        </authorList>
    </citation>
    <scope>NUCLEOTIDE SEQUENCE</scope>
    <source>
        <strain evidence="3">160909Yilan</strain>
    </source>
</reference>
<gene>
    <name evidence="3" type="ORF">MSAN_02134000</name>
</gene>
<dbReference type="EMBL" id="JACAZH010000030">
    <property type="protein sequence ID" value="KAF7340622.1"/>
    <property type="molecule type" value="Genomic_DNA"/>
</dbReference>
<keyword evidence="4" id="KW-1185">Reference proteome</keyword>
<sequence>MDNHSQPETESLHSSTCESESPLNASGMFSHSQQFTVTGGTFSNITNNNYTTTPSLPSDFWMIPMGDIDLRHPIRVDERTGVAYSRPRERTRVRRLYSAKVEGRKSNLTVAMYQGDDAEQEWRSDLIKYMSMRHPNIVQIWGAASSNGIHATLFNDDFIPLQEILDCHRDSHFMTVYIYACCNRDFSEVNNYLNSQFRVQRYSEDCMNWIRHSTGRLCTELTRSSGQGWLNSLELVPHHIPRICITASHMEPFEMVDSLTLEQYHHICDWNLRQPQYFELPASTTVHTGAVFRCSSDSVQDSVEIAFLPYAEAPFLGNWTIPGRGTGEAMPDGWTRFQSRDVINSILYLPCAILPDRNRWLSQANHVFHHLQIISNFEDYVFVEHICFDLKFSQIMRNPPEGFLFLCPKEDFQTGQSSFCWPVCAAYWSLDPSGVDCLSPEDATRLGFPSFELTIVAQGDYWDSSVYDGLRRFHEAKGFDPYSQDVARHLGYPFFRLSSKCDALPWAYVGSDGEDFDADIDSDWNSGYTEDYEVESSNILETVPDRAGSEDPETSNCEDHDASRLTFQEDMVVQPSPWSLSILMSIQLTLILFLGLSWVYDYIVLVRLFSNFIRFPVA</sequence>
<organism evidence="3 4">
    <name type="scientific">Mycena sanguinolenta</name>
    <dbReference type="NCBI Taxonomy" id="230812"/>
    <lineage>
        <taxon>Eukaryota</taxon>
        <taxon>Fungi</taxon>
        <taxon>Dikarya</taxon>
        <taxon>Basidiomycota</taxon>
        <taxon>Agaricomycotina</taxon>
        <taxon>Agaricomycetes</taxon>
        <taxon>Agaricomycetidae</taxon>
        <taxon>Agaricales</taxon>
        <taxon>Marasmiineae</taxon>
        <taxon>Mycenaceae</taxon>
        <taxon>Mycena</taxon>
    </lineage>
</organism>
<feature type="transmembrane region" description="Helical" evidence="2">
    <location>
        <begin position="578"/>
        <end position="600"/>
    </location>
</feature>
<protein>
    <recommendedName>
        <fullName evidence="5">Protein kinase domain-containing protein</fullName>
    </recommendedName>
</protein>
<feature type="compositionally biased region" description="Basic and acidic residues" evidence="1">
    <location>
        <begin position="1"/>
        <end position="11"/>
    </location>
</feature>
<comment type="caution">
    <text evidence="3">The sequence shown here is derived from an EMBL/GenBank/DDBJ whole genome shotgun (WGS) entry which is preliminary data.</text>
</comment>
<evidence type="ECO:0000313" key="3">
    <source>
        <dbReference type="EMBL" id="KAF7340622.1"/>
    </source>
</evidence>
<dbReference type="OrthoDB" id="258495at2759"/>
<evidence type="ECO:0000313" key="4">
    <source>
        <dbReference type="Proteomes" id="UP000623467"/>
    </source>
</evidence>
<evidence type="ECO:0008006" key="5">
    <source>
        <dbReference type="Google" id="ProtNLM"/>
    </source>
</evidence>
<feature type="region of interest" description="Disordered" evidence="1">
    <location>
        <begin position="1"/>
        <end position="27"/>
    </location>
</feature>
<keyword evidence="2" id="KW-0812">Transmembrane</keyword>
<proteinExistence type="predicted"/>
<keyword evidence="2" id="KW-1133">Transmembrane helix</keyword>
<feature type="compositionally biased region" description="Polar residues" evidence="1">
    <location>
        <begin position="12"/>
        <end position="27"/>
    </location>
</feature>
<dbReference type="Proteomes" id="UP000623467">
    <property type="component" value="Unassembled WGS sequence"/>
</dbReference>
<dbReference type="AlphaFoldDB" id="A0A8H6XGI1"/>
<accession>A0A8H6XGI1</accession>